<dbReference type="Pfam" id="PF07929">
    <property type="entry name" value="PRiA4_ORF3"/>
    <property type="match status" value="1"/>
</dbReference>
<feature type="non-terminal residue" evidence="2">
    <location>
        <position position="1"/>
    </location>
</feature>
<reference evidence="2" key="1">
    <citation type="journal article" date="2023" name="Mol. Phylogenet. Evol.">
        <title>Genome-scale phylogeny and comparative genomics of the fungal order Sordariales.</title>
        <authorList>
            <person name="Hensen N."/>
            <person name="Bonometti L."/>
            <person name="Westerberg I."/>
            <person name="Brannstrom I.O."/>
            <person name="Guillou S."/>
            <person name="Cros-Aarteil S."/>
            <person name="Calhoun S."/>
            <person name="Haridas S."/>
            <person name="Kuo A."/>
            <person name="Mondo S."/>
            <person name="Pangilinan J."/>
            <person name="Riley R."/>
            <person name="LaButti K."/>
            <person name="Andreopoulos B."/>
            <person name="Lipzen A."/>
            <person name="Chen C."/>
            <person name="Yan M."/>
            <person name="Daum C."/>
            <person name="Ng V."/>
            <person name="Clum A."/>
            <person name="Steindorff A."/>
            <person name="Ohm R.A."/>
            <person name="Martin F."/>
            <person name="Silar P."/>
            <person name="Natvig D.O."/>
            <person name="Lalanne C."/>
            <person name="Gautier V."/>
            <person name="Ament-Velasquez S.L."/>
            <person name="Kruys A."/>
            <person name="Hutchinson M.I."/>
            <person name="Powell A.J."/>
            <person name="Barry K."/>
            <person name="Miller A.N."/>
            <person name="Grigoriev I.V."/>
            <person name="Debuchy R."/>
            <person name="Gladieux P."/>
            <person name="Hiltunen Thoren M."/>
            <person name="Johannesson H."/>
        </authorList>
    </citation>
    <scope>NUCLEOTIDE SEQUENCE</scope>
    <source>
        <strain evidence="2">PSN293</strain>
    </source>
</reference>
<evidence type="ECO:0000259" key="1">
    <source>
        <dbReference type="Pfam" id="PF07929"/>
    </source>
</evidence>
<dbReference type="SUPFAM" id="SSF159941">
    <property type="entry name" value="MM3350-like"/>
    <property type="match status" value="1"/>
</dbReference>
<reference evidence="2" key="2">
    <citation type="submission" date="2023-05" db="EMBL/GenBank/DDBJ databases">
        <authorList>
            <consortium name="Lawrence Berkeley National Laboratory"/>
            <person name="Steindorff A."/>
            <person name="Hensen N."/>
            <person name="Bonometti L."/>
            <person name="Westerberg I."/>
            <person name="Brannstrom I.O."/>
            <person name="Guillou S."/>
            <person name="Cros-Aarteil S."/>
            <person name="Calhoun S."/>
            <person name="Haridas S."/>
            <person name="Kuo A."/>
            <person name="Mondo S."/>
            <person name="Pangilinan J."/>
            <person name="Riley R."/>
            <person name="Labutti K."/>
            <person name="Andreopoulos B."/>
            <person name="Lipzen A."/>
            <person name="Chen C."/>
            <person name="Yanf M."/>
            <person name="Daum C."/>
            <person name="Ng V."/>
            <person name="Clum A."/>
            <person name="Ohm R."/>
            <person name="Martin F."/>
            <person name="Silar P."/>
            <person name="Natvig D."/>
            <person name="Lalanne C."/>
            <person name="Gautier V."/>
            <person name="Ament-Velasquez S.L."/>
            <person name="Kruys A."/>
            <person name="Hutchinson M.I."/>
            <person name="Powell A.J."/>
            <person name="Barry K."/>
            <person name="Miller A.N."/>
            <person name="Grigoriev I.V."/>
            <person name="Debuchy R."/>
            <person name="Gladieux P."/>
            <person name="Thoren M.H."/>
            <person name="Johannesson H."/>
        </authorList>
    </citation>
    <scope>NUCLEOTIDE SEQUENCE</scope>
    <source>
        <strain evidence="2">PSN293</strain>
    </source>
</reference>
<protein>
    <submittedName>
        <fullName evidence="2">Plasmid pRiA4b ORF-3-like protein-domain-containing protein</fullName>
    </submittedName>
</protein>
<evidence type="ECO:0000313" key="2">
    <source>
        <dbReference type="EMBL" id="KAK4208180.1"/>
    </source>
</evidence>
<gene>
    <name evidence="2" type="ORF">QBC37DRAFT_405505</name>
</gene>
<dbReference type="AlphaFoldDB" id="A0AAN7B4T6"/>
<sequence>DGQRESWPSNKAVCIPENYVLRVQLLPGEIVDPPVERTLSCPARATFYQLHQALQVAFGWASTHLFEFSTKGNSHQLSIGDPNHDADGFGPIDRGTERKSSVRYKLCKYFEDEKFKDQILMYEYDFGDGWEHYITVVNRAPATDRFVCVSGTGHGVAEDVGASPGWEDLKDIYRIPTDQLTPDERERRRWFEEMASNGDPSGLGGDRVNFFDLDRCNQDLRRVPVAD</sequence>
<dbReference type="InterPro" id="IPR012912">
    <property type="entry name" value="Plasmid_pRiA4b_Orf3-like"/>
</dbReference>
<comment type="caution">
    <text evidence="2">The sequence shown here is derived from an EMBL/GenBank/DDBJ whole genome shotgun (WGS) entry which is preliminary data.</text>
</comment>
<proteinExistence type="predicted"/>
<dbReference type="Proteomes" id="UP001301769">
    <property type="component" value="Unassembled WGS sequence"/>
</dbReference>
<feature type="domain" description="Plasmid pRiA4b Orf3-like" evidence="1">
    <location>
        <begin position="19"/>
        <end position="193"/>
    </location>
</feature>
<evidence type="ECO:0000313" key="3">
    <source>
        <dbReference type="Proteomes" id="UP001301769"/>
    </source>
</evidence>
<dbReference type="PANTHER" id="PTHR41878:SF1">
    <property type="entry name" value="TNPR PROTEIN"/>
    <property type="match status" value="1"/>
</dbReference>
<name>A0AAN7B4T6_9PEZI</name>
<dbReference type="Gene3D" id="3.10.290.30">
    <property type="entry name" value="MM3350-like"/>
    <property type="match status" value="1"/>
</dbReference>
<keyword evidence="3" id="KW-1185">Reference proteome</keyword>
<dbReference type="InterPro" id="IPR024047">
    <property type="entry name" value="MM3350-like_sf"/>
</dbReference>
<dbReference type="PANTHER" id="PTHR41878">
    <property type="entry name" value="LEXA REPRESSOR-RELATED"/>
    <property type="match status" value="1"/>
</dbReference>
<accession>A0AAN7B4T6</accession>
<organism evidence="2 3">
    <name type="scientific">Rhypophila decipiens</name>
    <dbReference type="NCBI Taxonomy" id="261697"/>
    <lineage>
        <taxon>Eukaryota</taxon>
        <taxon>Fungi</taxon>
        <taxon>Dikarya</taxon>
        <taxon>Ascomycota</taxon>
        <taxon>Pezizomycotina</taxon>
        <taxon>Sordariomycetes</taxon>
        <taxon>Sordariomycetidae</taxon>
        <taxon>Sordariales</taxon>
        <taxon>Naviculisporaceae</taxon>
        <taxon>Rhypophila</taxon>
    </lineage>
</organism>
<dbReference type="EMBL" id="MU858254">
    <property type="protein sequence ID" value="KAK4208180.1"/>
    <property type="molecule type" value="Genomic_DNA"/>
</dbReference>